<sequence length="43" mass="4699">MSTQSSDASPCAHNFCKACIEGKFVGQSFITDRTYGGRRTLRA</sequence>
<reference evidence="1 2" key="1">
    <citation type="submission" date="2024-12" db="EMBL/GenBank/DDBJ databases">
        <title>The unique morphological basis and parallel evolutionary history of personate flowers in Penstemon.</title>
        <authorList>
            <person name="Depatie T.H."/>
            <person name="Wessinger C.A."/>
        </authorList>
    </citation>
    <scope>NUCLEOTIDE SEQUENCE [LARGE SCALE GENOMIC DNA]</scope>
    <source>
        <strain evidence="1">WTNN_2</strain>
        <tissue evidence="1">Leaf</tissue>
    </source>
</reference>
<name>A0ABD3TR50_9LAMI</name>
<dbReference type="EMBL" id="JBJXBP010000003">
    <property type="protein sequence ID" value="KAL3838883.1"/>
    <property type="molecule type" value="Genomic_DNA"/>
</dbReference>
<dbReference type="Proteomes" id="UP001634393">
    <property type="component" value="Unassembled WGS sequence"/>
</dbReference>
<proteinExistence type="predicted"/>
<evidence type="ECO:0000313" key="2">
    <source>
        <dbReference type="Proteomes" id="UP001634393"/>
    </source>
</evidence>
<dbReference type="AlphaFoldDB" id="A0ABD3TR50"/>
<protein>
    <recommendedName>
        <fullName evidence="3">Zinc finger C3HC4 RING-type domain-containing protein</fullName>
    </recommendedName>
</protein>
<evidence type="ECO:0000313" key="1">
    <source>
        <dbReference type="EMBL" id="KAL3838883.1"/>
    </source>
</evidence>
<gene>
    <name evidence="1" type="ORF">ACJIZ3_023474</name>
</gene>
<keyword evidence="2" id="KW-1185">Reference proteome</keyword>
<organism evidence="1 2">
    <name type="scientific">Penstemon smallii</name>
    <dbReference type="NCBI Taxonomy" id="265156"/>
    <lineage>
        <taxon>Eukaryota</taxon>
        <taxon>Viridiplantae</taxon>
        <taxon>Streptophyta</taxon>
        <taxon>Embryophyta</taxon>
        <taxon>Tracheophyta</taxon>
        <taxon>Spermatophyta</taxon>
        <taxon>Magnoliopsida</taxon>
        <taxon>eudicotyledons</taxon>
        <taxon>Gunneridae</taxon>
        <taxon>Pentapetalae</taxon>
        <taxon>asterids</taxon>
        <taxon>lamiids</taxon>
        <taxon>Lamiales</taxon>
        <taxon>Plantaginaceae</taxon>
        <taxon>Cheloneae</taxon>
        <taxon>Penstemon</taxon>
    </lineage>
</organism>
<comment type="caution">
    <text evidence="1">The sequence shown here is derived from an EMBL/GenBank/DDBJ whole genome shotgun (WGS) entry which is preliminary data.</text>
</comment>
<evidence type="ECO:0008006" key="3">
    <source>
        <dbReference type="Google" id="ProtNLM"/>
    </source>
</evidence>
<accession>A0ABD3TR50</accession>